<reference evidence="3 4" key="1">
    <citation type="journal article" date="2019" name="Int. J. Syst. Evol. Microbiol.">
        <title>The Global Catalogue of Microorganisms (GCM) 10K type strain sequencing project: providing services to taxonomists for standard genome sequencing and annotation.</title>
        <authorList>
            <consortium name="The Broad Institute Genomics Platform"/>
            <consortium name="The Broad Institute Genome Sequencing Center for Infectious Disease"/>
            <person name="Wu L."/>
            <person name="Ma J."/>
        </authorList>
    </citation>
    <scope>NUCLEOTIDE SEQUENCE [LARGE SCALE GENOMIC DNA]</scope>
    <source>
        <strain evidence="3 4">JCM 13250</strain>
    </source>
</reference>
<accession>A0ABN2LWV3</accession>
<dbReference type="InterPro" id="IPR007138">
    <property type="entry name" value="ABM_dom"/>
</dbReference>
<dbReference type="Pfam" id="PF03992">
    <property type="entry name" value="ABM"/>
    <property type="match status" value="1"/>
</dbReference>
<feature type="region of interest" description="Disordered" evidence="1">
    <location>
        <begin position="85"/>
        <end position="108"/>
    </location>
</feature>
<organism evidence="3 4">
    <name type="scientific">Luedemannella flava</name>
    <dbReference type="NCBI Taxonomy" id="349316"/>
    <lineage>
        <taxon>Bacteria</taxon>
        <taxon>Bacillati</taxon>
        <taxon>Actinomycetota</taxon>
        <taxon>Actinomycetes</taxon>
        <taxon>Micromonosporales</taxon>
        <taxon>Micromonosporaceae</taxon>
        <taxon>Luedemannella</taxon>
    </lineage>
</organism>
<feature type="domain" description="ABM" evidence="2">
    <location>
        <begin position="3"/>
        <end position="58"/>
    </location>
</feature>
<feature type="compositionally biased region" description="Basic and acidic residues" evidence="1">
    <location>
        <begin position="96"/>
        <end position="108"/>
    </location>
</feature>
<name>A0ABN2LWV3_9ACTN</name>
<evidence type="ECO:0000256" key="1">
    <source>
        <dbReference type="SAM" id="MobiDB-lite"/>
    </source>
</evidence>
<dbReference type="SUPFAM" id="SSF54909">
    <property type="entry name" value="Dimeric alpha+beta barrel"/>
    <property type="match status" value="1"/>
</dbReference>
<evidence type="ECO:0000259" key="2">
    <source>
        <dbReference type="Pfam" id="PF03992"/>
    </source>
</evidence>
<protein>
    <recommendedName>
        <fullName evidence="2">ABM domain-containing protein</fullName>
    </recommendedName>
</protein>
<dbReference type="Gene3D" id="3.30.70.100">
    <property type="match status" value="1"/>
</dbReference>
<evidence type="ECO:0000313" key="4">
    <source>
        <dbReference type="Proteomes" id="UP001500218"/>
    </source>
</evidence>
<dbReference type="InterPro" id="IPR011008">
    <property type="entry name" value="Dimeric_a/b-barrel"/>
</dbReference>
<proteinExistence type="predicted"/>
<dbReference type="Proteomes" id="UP001500218">
    <property type="component" value="Unassembled WGS sequence"/>
</dbReference>
<dbReference type="EMBL" id="BAAALT010000060">
    <property type="protein sequence ID" value="GAA1801604.1"/>
    <property type="molecule type" value="Genomic_DNA"/>
</dbReference>
<evidence type="ECO:0000313" key="3">
    <source>
        <dbReference type="EMBL" id="GAA1801604.1"/>
    </source>
</evidence>
<sequence>MAEAEADDFAERARVALGALAERPGYVRGELGRAFDDPTVWCLLTVWDSVGSYRRALGAYEVKLHATPLLARALDEPSAFEPLATAAPGGPVAVADSDRADSPLRSRS</sequence>
<feature type="compositionally biased region" description="Low complexity" evidence="1">
    <location>
        <begin position="86"/>
        <end position="95"/>
    </location>
</feature>
<keyword evidence="4" id="KW-1185">Reference proteome</keyword>
<gene>
    <name evidence="3" type="ORF">GCM10009682_24390</name>
</gene>
<comment type="caution">
    <text evidence="3">The sequence shown here is derived from an EMBL/GenBank/DDBJ whole genome shotgun (WGS) entry which is preliminary data.</text>
</comment>